<evidence type="ECO:0000256" key="1">
    <source>
        <dbReference type="ARBA" id="ARBA00004196"/>
    </source>
</evidence>
<dbReference type="RefSeq" id="WP_347437973.1">
    <property type="nucleotide sequence ID" value="NZ_CP089291.1"/>
</dbReference>
<dbReference type="Proteomes" id="UP000830167">
    <property type="component" value="Chromosome"/>
</dbReference>
<evidence type="ECO:0000313" key="7">
    <source>
        <dbReference type="Proteomes" id="UP000830167"/>
    </source>
</evidence>
<dbReference type="Gene3D" id="3.40.50.2300">
    <property type="match status" value="2"/>
</dbReference>
<feature type="domain" description="Periplasmic binding protein" evidence="5">
    <location>
        <begin position="57"/>
        <end position="316"/>
    </location>
</feature>
<dbReference type="PROSITE" id="PS51257">
    <property type="entry name" value="PROKAR_LIPOPROTEIN"/>
    <property type="match status" value="1"/>
</dbReference>
<dbReference type="InterPro" id="IPR028082">
    <property type="entry name" value="Peripla_BP_I"/>
</dbReference>
<keyword evidence="7" id="KW-1185">Reference proteome</keyword>
<dbReference type="Pfam" id="PF13407">
    <property type="entry name" value="Peripla_BP_4"/>
    <property type="match status" value="1"/>
</dbReference>
<dbReference type="EMBL" id="CP089291">
    <property type="protein sequence ID" value="UOF91284.1"/>
    <property type="molecule type" value="Genomic_DNA"/>
</dbReference>
<organism evidence="6 7">
    <name type="scientific">Fodinisporobacter ferrooxydans</name>
    <dbReference type="NCBI Taxonomy" id="2901836"/>
    <lineage>
        <taxon>Bacteria</taxon>
        <taxon>Bacillati</taxon>
        <taxon>Bacillota</taxon>
        <taxon>Bacilli</taxon>
        <taxon>Bacillales</taxon>
        <taxon>Alicyclobacillaceae</taxon>
        <taxon>Fodinisporobacter</taxon>
    </lineage>
</organism>
<feature type="signal peptide" evidence="4">
    <location>
        <begin position="1"/>
        <end position="22"/>
    </location>
</feature>
<evidence type="ECO:0000256" key="2">
    <source>
        <dbReference type="ARBA" id="ARBA00022729"/>
    </source>
</evidence>
<dbReference type="SUPFAM" id="SSF53822">
    <property type="entry name" value="Periplasmic binding protein-like I"/>
    <property type="match status" value="1"/>
</dbReference>
<feature type="chain" id="PRO_5047154214" evidence="4">
    <location>
        <begin position="23"/>
        <end position="369"/>
    </location>
</feature>
<name>A0ABY4CLR8_9BACL</name>
<evidence type="ECO:0000259" key="5">
    <source>
        <dbReference type="Pfam" id="PF13407"/>
    </source>
</evidence>
<evidence type="ECO:0000313" key="6">
    <source>
        <dbReference type="EMBL" id="UOF91284.1"/>
    </source>
</evidence>
<comment type="subcellular location">
    <subcellularLocation>
        <location evidence="1">Cell envelope</location>
    </subcellularLocation>
</comment>
<dbReference type="InterPro" id="IPR025997">
    <property type="entry name" value="SBP_2_dom"/>
</dbReference>
<keyword evidence="2 4" id="KW-0732">Signal</keyword>
<proteinExistence type="predicted"/>
<gene>
    <name evidence="6" type="ORF">LSG31_03225</name>
</gene>
<dbReference type="InterPro" id="IPR050555">
    <property type="entry name" value="Bact_Solute-Bind_Prot2"/>
</dbReference>
<reference evidence="6" key="1">
    <citation type="submission" date="2021-12" db="EMBL/GenBank/DDBJ databases">
        <title>Alicyclobacillaceae gen. nov., sp. nov., isolated from chalcocite enrichment system.</title>
        <authorList>
            <person name="Jiang Z."/>
        </authorList>
    </citation>
    <scope>NUCLEOTIDE SEQUENCE</scope>
    <source>
        <strain evidence="6">MYW30-H2</strain>
    </source>
</reference>
<sequence length="369" mass="38632">MKLKKVLSVGSAVAIAMTLATACGSANNSSTGSSGGTTASNPSKSGSSSDSGKIALLLPDTTSSARYETQDKPDFTKEVQKLNPKDTVMYENAQGSSTTQQQQAEAAITNGAKVLVIDPVDSQAAAAIVHEANQAGVKVISYDRLITKASVDYYVSFNNEEVGKLQGQFIADHTPKGGTVVMINGAQTDNNALLFAKGAHEVLDPLFKNGTLKLGYETYTPNWDPKNGLREMEQALTKLNNKVDSVLSANDGLAGSIIQALNAQHLAGKVPVTGQDATDAGLHNILQGTQSMTVYKAVPEEAKVAAQLAVDLVSGKTPGSDIVNGQTDNGSGKNIPSVLLKPVVVNKNNIQDTVIKDGFTTMEKIKNPS</sequence>
<dbReference type="CDD" id="cd19995">
    <property type="entry name" value="PBP1_ABC_xylose_binding-like"/>
    <property type="match status" value="1"/>
</dbReference>
<evidence type="ECO:0000256" key="4">
    <source>
        <dbReference type="SAM" id="SignalP"/>
    </source>
</evidence>
<dbReference type="PANTHER" id="PTHR30036:SF1">
    <property type="entry name" value="D-XYLOSE-BINDING PERIPLASMIC PROTEIN"/>
    <property type="match status" value="1"/>
</dbReference>
<evidence type="ECO:0000256" key="3">
    <source>
        <dbReference type="SAM" id="MobiDB-lite"/>
    </source>
</evidence>
<feature type="compositionally biased region" description="Low complexity" evidence="3">
    <location>
        <begin position="25"/>
        <end position="53"/>
    </location>
</feature>
<feature type="region of interest" description="Disordered" evidence="3">
    <location>
        <begin position="25"/>
        <end position="54"/>
    </location>
</feature>
<dbReference type="PANTHER" id="PTHR30036">
    <property type="entry name" value="D-XYLOSE-BINDING PERIPLASMIC PROTEIN"/>
    <property type="match status" value="1"/>
</dbReference>
<accession>A0ABY4CLR8</accession>
<protein>
    <submittedName>
        <fullName evidence="6">Sugar ABC transporter substrate-binding protein</fullName>
    </submittedName>
</protein>